<gene>
    <name evidence="3" type="ORF">GB992_01830</name>
</gene>
<reference evidence="3 4" key="1">
    <citation type="journal article" date="2019" name="Appl. Environ. Microbiol.">
        <title>Genetic determinants of hydroxycinnamic acid metabolism in heterofermentative lactobacilli.</title>
        <authorList>
            <person name="Gaur G."/>
            <person name="Oh J.H."/>
            <person name="Filannino P."/>
            <person name="Gobbetti M."/>
            <person name="van Pijkeren J.P."/>
            <person name="Ganzle M.G."/>
        </authorList>
    </citation>
    <scope>NUCLEOTIDE SEQUENCE [LARGE SCALE GENOMIC DNA]</scope>
    <source>
        <strain evidence="3 4">FUA3583</strain>
    </source>
</reference>
<keyword evidence="2" id="KW-0732">Signal</keyword>
<dbReference type="PROSITE" id="PS51257">
    <property type="entry name" value="PROKAR_LIPOPROTEIN"/>
    <property type="match status" value="1"/>
</dbReference>
<protein>
    <recommendedName>
        <fullName evidence="5">Lipoprotein</fullName>
    </recommendedName>
</protein>
<name>A0A7C9NNQ7_9LACO</name>
<feature type="region of interest" description="Disordered" evidence="1">
    <location>
        <begin position="190"/>
        <end position="223"/>
    </location>
</feature>
<dbReference type="EMBL" id="WEZT01000003">
    <property type="protein sequence ID" value="MYV04651.1"/>
    <property type="molecule type" value="Genomic_DNA"/>
</dbReference>
<organism evidence="3 4">
    <name type="scientific">Furfurilactobacillus rossiae</name>
    <dbReference type="NCBI Taxonomy" id="231049"/>
    <lineage>
        <taxon>Bacteria</taxon>
        <taxon>Bacillati</taxon>
        <taxon>Bacillota</taxon>
        <taxon>Bacilli</taxon>
        <taxon>Lactobacillales</taxon>
        <taxon>Lactobacillaceae</taxon>
        <taxon>Furfurilactobacillus</taxon>
    </lineage>
</organism>
<feature type="region of interest" description="Disordered" evidence="1">
    <location>
        <begin position="112"/>
        <end position="138"/>
    </location>
</feature>
<comment type="caution">
    <text evidence="3">The sequence shown here is derived from an EMBL/GenBank/DDBJ whole genome shotgun (WGS) entry which is preliminary data.</text>
</comment>
<accession>A0A7C9NNQ7</accession>
<feature type="region of interest" description="Disordered" evidence="1">
    <location>
        <begin position="23"/>
        <end position="91"/>
    </location>
</feature>
<feature type="compositionally biased region" description="Low complexity" evidence="1">
    <location>
        <begin position="27"/>
        <end position="38"/>
    </location>
</feature>
<feature type="compositionally biased region" description="Basic and acidic residues" evidence="1">
    <location>
        <begin position="48"/>
        <end position="63"/>
    </location>
</feature>
<evidence type="ECO:0000313" key="3">
    <source>
        <dbReference type="EMBL" id="MYV04651.1"/>
    </source>
</evidence>
<evidence type="ECO:0000256" key="1">
    <source>
        <dbReference type="SAM" id="MobiDB-lite"/>
    </source>
</evidence>
<dbReference type="Proteomes" id="UP000480570">
    <property type="component" value="Unassembled WGS sequence"/>
</dbReference>
<feature type="signal peptide" evidence="2">
    <location>
        <begin position="1"/>
        <end position="19"/>
    </location>
</feature>
<proteinExistence type="predicted"/>
<feature type="compositionally biased region" description="Polar residues" evidence="1">
    <location>
        <begin position="118"/>
        <end position="138"/>
    </location>
</feature>
<sequence>MKKSIILGVTILSTLLLTACGGNNAKSSSESSHVSKASRQNKKARQQSSDKTKSKSISERNDSSNKAAATSSQSVAESQSEAESSSIASAQLSSQAAASSIAVSQSAANSSNIAKQSPTSNNGSQRAATQSTSGISMDENTLTGFLNKYGESPAAYKIDHGMSVQQALNSTPDNMLSSGEIQDKAAMQQGYLNSDGSPTEKQVSVQNDTNSANNSDVNSDYGQ</sequence>
<evidence type="ECO:0000313" key="4">
    <source>
        <dbReference type="Proteomes" id="UP000480570"/>
    </source>
</evidence>
<dbReference type="AlphaFoldDB" id="A0A7C9NNQ7"/>
<evidence type="ECO:0008006" key="5">
    <source>
        <dbReference type="Google" id="ProtNLM"/>
    </source>
</evidence>
<evidence type="ECO:0000256" key="2">
    <source>
        <dbReference type="SAM" id="SignalP"/>
    </source>
</evidence>
<feature type="chain" id="PRO_5038489082" description="Lipoprotein" evidence="2">
    <location>
        <begin position="20"/>
        <end position="223"/>
    </location>
</feature>
<feature type="compositionally biased region" description="Low complexity" evidence="1">
    <location>
        <begin position="67"/>
        <end position="91"/>
    </location>
</feature>